<dbReference type="Proteomes" id="UP000311919">
    <property type="component" value="Unassembled WGS sequence"/>
</dbReference>
<reference evidence="2 3" key="1">
    <citation type="submission" date="2019-03" db="EMBL/GenBank/DDBJ databases">
        <title>An improved genome assembly of the fluke Schistosoma japonicum.</title>
        <authorList>
            <person name="Hu W."/>
            <person name="Luo F."/>
            <person name="Yin M."/>
            <person name="Mo X."/>
            <person name="Sun C."/>
            <person name="Wu Q."/>
            <person name="Zhu B."/>
            <person name="Xiang M."/>
            <person name="Wang J."/>
            <person name="Wang Y."/>
            <person name="Zhang T."/>
            <person name="Xu B."/>
            <person name="Zheng H."/>
            <person name="Feng Z."/>
        </authorList>
    </citation>
    <scope>NUCLEOTIDE SEQUENCE [LARGE SCALE GENOMIC DNA]</scope>
    <source>
        <strain evidence="2">HuSjv2</strain>
        <tissue evidence="2">Worms</tissue>
    </source>
</reference>
<organism evidence="2 3">
    <name type="scientific">Schistosoma japonicum</name>
    <name type="common">Blood fluke</name>
    <dbReference type="NCBI Taxonomy" id="6182"/>
    <lineage>
        <taxon>Eukaryota</taxon>
        <taxon>Metazoa</taxon>
        <taxon>Spiralia</taxon>
        <taxon>Lophotrochozoa</taxon>
        <taxon>Platyhelminthes</taxon>
        <taxon>Trematoda</taxon>
        <taxon>Digenea</taxon>
        <taxon>Strigeidida</taxon>
        <taxon>Schistosomatoidea</taxon>
        <taxon>Schistosomatidae</taxon>
        <taxon>Schistosoma</taxon>
    </lineage>
</organism>
<keyword evidence="3" id="KW-1185">Reference proteome</keyword>
<feature type="compositionally biased region" description="Low complexity" evidence="1">
    <location>
        <begin position="11"/>
        <end position="27"/>
    </location>
</feature>
<accession>A0A4Z2DHI1</accession>
<comment type="caution">
    <text evidence="2">The sequence shown here is derived from an EMBL/GenBank/DDBJ whole genome shotgun (WGS) entry which is preliminary data.</text>
</comment>
<feature type="region of interest" description="Disordered" evidence="1">
    <location>
        <begin position="1"/>
        <end position="27"/>
    </location>
</feature>
<gene>
    <name evidence="2" type="ORF">EWB00_001021</name>
</gene>
<protein>
    <submittedName>
        <fullName evidence="2">Uncharacterized protein</fullName>
    </submittedName>
</protein>
<dbReference type="AlphaFoldDB" id="A0A4Z2DHI1"/>
<dbReference type="EMBL" id="SKCS01000140">
    <property type="protein sequence ID" value="TNN15909.1"/>
    <property type="molecule type" value="Genomic_DNA"/>
</dbReference>
<name>A0A4Z2DHI1_SCHJA</name>
<sequence length="101" mass="11086">MHLMEQPLIISSTTPQLSKSQSPPTSSPSYIRYYNFNSFTASPALSKPMLISSAGFHPSPLLEANGSTILPIRCTSAYTTSKCYDNCYGKHNRLTHSTNVV</sequence>
<evidence type="ECO:0000313" key="3">
    <source>
        <dbReference type="Proteomes" id="UP000311919"/>
    </source>
</evidence>
<proteinExistence type="predicted"/>
<evidence type="ECO:0000313" key="2">
    <source>
        <dbReference type="EMBL" id="TNN15909.1"/>
    </source>
</evidence>
<evidence type="ECO:0000256" key="1">
    <source>
        <dbReference type="SAM" id="MobiDB-lite"/>
    </source>
</evidence>